<dbReference type="InterPro" id="IPR011059">
    <property type="entry name" value="Metal-dep_hydrolase_composite"/>
</dbReference>
<dbReference type="AlphaFoldDB" id="A0A3M0HZQ1"/>
<dbReference type="EMBL" id="PENI01000030">
    <property type="protein sequence ID" value="RMB81500.1"/>
    <property type="molecule type" value="Genomic_DNA"/>
</dbReference>
<dbReference type="PANTHER" id="PTHR43135">
    <property type="entry name" value="ALPHA-D-RIBOSE 1-METHYLPHOSPHONATE 5-TRIPHOSPHATE DIPHOSPHATASE"/>
    <property type="match status" value="1"/>
</dbReference>
<evidence type="ECO:0000313" key="4">
    <source>
        <dbReference type="Proteomes" id="UP000270471"/>
    </source>
</evidence>
<dbReference type="Proteomes" id="UP000270471">
    <property type="component" value="Unassembled WGS sequence"/>
</dbReference>
<accession>A0A3M0HZQ1</accession>
<dbReference type="SUPFAM" id="SSF51556">
    <property type="entry name" value="Metallo-dependent hydrolases"/>
    <property type="match status" value="1"/>
</dbReference>
<dbReference type="CDD" id="cd01299">
    <property type="entry name" value="Met_dep_hydrolase_A"/>
    <property type="match status" value="1"/>
</dbReference>
<dbReference type="InterPro" id="IPR057744">
    <property type="entry name" value="OTAase-like"/>
</dbReference>
<dbReference type="InterPro" id="IPR051781">
    <property type="entry name" value="Metallo-dep_Hydrolase"/>
</dbReference>
<name>A0A3M0HZQ1_9ACTN</name>
<keyword evidence="4" id="KW-1185">Reference proteome</keyword>
<organism evidence="3 4">
    <name type="scientific">Streptomyces shenzhenensis</name>
    <dbReference type="NCBI Taxonomy" id="943815"/>
    <lineage>
        <taxon>Bacteria</taxon>
        <taxon>Bacillati</taxon>
        <taxon>Actinomycetota</taxon>
        <taxon>Actinomycetes</taxon>
        <taxon>Kitasatosporales</taxon>
        <taxon>Streptomycetaceae</taxon>
        <taxon>Streptomyces</taxon>
    </lineage>
</organism>
<feature type="region of interest" description="Disordered" evidence="1">
    <location>
        <begin position="1"/>
        <end position="30"/>
    </location>
</feature>
<comment type="caution">
    <text evidence="3">The sequence shown here is derived from an EMBL/GenBank/DDBJ whole genome shotgun (WGS) entry which is preliminary data.</text>
</comment>
<keyword evidence="3" id="KW-0378">Hydrolase</keyword>
<dbReference type="InterPro" id="IPR032466">
    <property type="entry name" value="Metal_Hydrolase"/>
</dbReference>
<dbReference type="Gene3D" id="2.30.40.10">
    <property type="entry name" value="Urease, subunit C, domain 1"/>
    <property type="match status" value="1"/>
</dbReference>
<dbReference type="GO" id="GO:0016810">
    <property type="term" value="F:hydrolase activity, acting on carbon-nitrogen (but not peptide) bonds"/>
    <property type="evidence" value="ECO:0007669"/>
    <property type="project" value="InterPro"/>
</dbReference>
<proteinExistence type="predicted"/>
<reference evidence="3 4" key="1">
    <citation type="submission" date="2017-11" db="EMBL/GenBank/DDBJ databases">
        <title>Draft genome of actinobacteria isolated from guarana (Paullinia cupana (Mart.) Ducke.</title>
        <authorList>
            <person name="Siqueira K.A."/>
            <person name="Liotti R.G."/>
            <person name="Mendes T.A.O."/>
            <person name="Soares M.A."/>
        </authorList>
    </citation>
    <scope>NUCLEOTIDE SEQUENCE [LARGE SCALE GENOMIC DNA]</scope>
    <source>
        <strain evidence="3 4">193</strain>
    </source>
</reference>
<feature type="domain" description="Amidohydrolase-related" evidence="2">
    <location>
        <begin position="93"/>
        <end position="438"/>
    </location>
</feature>
<evidence type="ECO:0000256" key="1">
    <source>
        <dbReference type="SAM" id="MobiDB-lite"/>
    </source>
</evidence>
<dbReference type="OrthoDB" id="3514520at2"/>
<dbReference type="Pfam" id="PF01979">
    <property type="entry name" value="Amidohydro_1"/>
    <property type="match status" value="1"/>
</dbReference>
<evidence type="ECO:0000313" key="3">
    <source>
        <dbReference type="EMBL" id="RMB81500.1"/>
    </source>
</evidence>
<evidence type="ECO:0000259" key="2">
    <source>
        <dbReference type="Pfam" id="PF01979"/>
    </source>
</evidence>
<gene>
    <name evidence="3" type="ORF">CTZ28_34405</name>
</gene>
<dbReference type="PANTHER" id="PTHR43135:SF3">
    <property type="entry name" value="ALPHA-D-RIBOSE 1-METHYLPHOSPHONATE 5-TRIPHOSPHATE DIPHOSPHATASE"/>
    <property type="match status" value="1"/>
</dbReference>
<dbReference type="Gene3D" id="3.20.20.140">
    <property type="entry name" value="Metal-dependent hydrolases"/>
    <property type="match status" value="1"/>
</dbReference>
<dbReference type="InterPro" id="IPR006680">
    <property type="entry name" value="Amidohydro-rel"/>
</dbReference>
<protein>
    <submittedName>
        <fullName evidence="3">Amidohydrolase</fullName>
    </submittedName>
</protein>
<dbReference type="SUPFAM" id="SSF51338">
    <property type="entry name" value="Composite domain of metallo-dependent hydrolases"/>
    <property type="match status" value="1"/>
</dbReference>
<sequence>MFGRLAPGGAPDRRWITDHRRRPKVPQEAQHTAPALLLRNITVLDGLADEPVPGQDVLVEGDRIHTLAPTGTLPLPAAASPGRLRVLECAGLTVLPGFFDCHVHMSTCPDADRFDTLMAPESLLTLRSVPALAATLDAGITSARDLAGADSGFREAVTAGHVRGPSLQIALRILSITGGHGDWRTVRGTPLDSSPGAGVVADSPAGFVRAVREVVREGADWVKVAATGGMTSPRRTPEAGGLTEAELRAVVDEARRHGVVGVAAHAQGAAGIAAAVRAGVRSIEHGYLVDDETLQDMGERGTYLVPTLSALTRPVGAEGPSRDAERRRRLRETALERLSAALTSGVQVALGTDAGIAPHGRNLRELALMVRLGLSPAAAIAAGTSVAARMCRLDDEVGSVRAGLRADLVITDVDPLADIAALGDPGAIRTVIQAGRIVKHTVTAPGIGRAA</sequence>